<dbReference type="eggNOG" id="COG1028">
    <property type="taxonomic scope" value="Bacteria"/>
</dbReference>
<dbReference type="Pfam" id="PF13561">
    <property type="entry name" value="adh_short_C2"/>
    <property type="match status" value="1"/>
</dbReference>
<protein>
    <submittedName>
        <fullName evidence="4">Short-chain dehydrogenase</fullName>
    </submittedName>
</protein>
<evidence type="ECO:0000313" key="5">
    <source>
        <dbReference type="Proteomes" id="UP000027821"/>
    </source>
</evidence>
<evidence type="ECO:0000259" key="3">
    <source>
        <dbReference type="SMART" id="SM00822"/>
    </source>
</evidence>
<dbReference type="SUPFAM" id="SSF51735">
    <property type="entry name" value="NAD(P)-binding Rossmann-fold domains"/>
    <property type="match status" value="1"/>
</dbReference>
<sequence>MEFENKNVVITGGSTGIGLATAKAFIEKGANVWITGRNAENLQKAAAEIVSPRLNTVVSDTSNLAGIAVLEKAVAASGIEIDVLFLNAGTAVFNSIAQVTEADFDAQFNTNVKGSFFTLQKLLPNMKNGGAILFTSSTVATAANLGASVYSATKGALNKIAQIAANELVDRKIRVNIVSPGPVQTKILDSAVPTEEAKEYVASATALKRVGNPDEIAKTVLFLASDMASFITGTELLVDGGYTNYARK</sequence>
<dbReference type="RefSeq" id="WP_035069594.1">
    <property type="nucleotide sequence ID" value="NZ_JMIH01000011.1"/>
</dbReference>
<evidence type="ECO:0000256" key="1">
    <source>
        <dbReference type="ARBA" id="ARBA00006484"/>
    </source>
</evidence>
<dbReference type="STRING" id="1048983.EL17_00860"/>
<dbReference type="InterPro" id="IPR057326">
    <property type="entry name" value="KR_dom"/>
</dbReference>
<gene>
    <name evidence="4" type="ORF">EL17_00860</name>
</gene>
<accession>A0A074KZL4</accession>
<dbReference type="InterPro" id="IPR036291">
    <property type="entry name" value="NAD(P)-bd_dom_sf"/>
</dbReference>
<dbReference type="PANTHER" id="PTHR43669">
    <property type="entry name" value="5-KETO-D-GLUCONATE 5-REDUCTASE"/>
    <property type="match status" value="1"/>
</dbReference>
<dbReference type="SMART" id="SM00822">
    <property type="entry name" value="PKS_KR"/>
    <property type="match status" value="1"/>
</dbReference>
<evidence type="ECO:0000313" key="4">
    <source>
        <dbReference type="EMBL" id="KEO75441.1"/>
    </source>
</evidence>
<organism evidence="4 5">
    <name type="scientific">Anditalea andensis</name>
    <dbReference type="NCBI Taxonomy" id="1048983"/>
    <lineage>
        <taxon>Bacteria</taxon>
        <taxon>Pseudomonadati</taxon>
        <taxon>Bacteroidota</taxon>
        <taxon>Cytophagia</taxon>
        <taxon>Cytophagales</taxon>
        <taxon>Cytophagaceae</taxon>
        <taxon>Anditalea</taxon>
    </lineage>
</organism>
<dbReference type="EMBL" id="JMIH01000011">
    <property type="protein sequence ID" value="KEO75441.1"/>
    <property type="molecule type" value="Genomic_DNA"/>
</dbReference>
<feature type="domain" description="Ketoreductase" evidence="3">
    <location>
        <begin position="6"/>
        <end position="186"/>
    </location>
</feature>
<keyword evidence="5" id="KW-1185">Reference proteome</keyword>
<keyword evidence="2" id="KW-0560">Oxidoreductase</keyword>
<evidence type="ECO:0000256" key="2">
    <source>
        <dbReference type="ARBA" id="ARBA00023002"/>
    </source>
</evidence>
<dbReference type="Proteomes" id="UP000027821">
    <property type="component" value="Unassembled WGS sequence"/>
</dbReference>
<dbReference type="PANTHER" id="PTHR43669:SF3">
    <property type="entry name" value="ALCOHOL DEHYDROGENASE, PUTATIVE (AFU_ORTHOLOGUE AFUA_3G03445)-RELATED"/>
    <property type="match status" value="1"/>
</dbReference>
<dbReference type="Gene3D" id="3.40.50.720">
    <property type="entry name" value="NAD(P)-binding Rossmann-like Domain"/>
    <property type="match status" value="1"/>
</dbReference>
<dbReference type="InterPro" id="IPR002347">
    <property type="entry name" value="SDR_fam"/>
</dbReference>
<proteinExistence type="inferred from homology"/>
<dbReference type="CDD" id="cd05233">
    <property type="entry name" value="SDR_c"/>
    <property type="match status" value="1"/>
</dbReference>
<dbReference type="FunFam" id="3.40.50.720:FF:000084">
    <property type="entry name" value="Short-chain dehydrogenase reductase"/>
    <property type="match status" value="1"/>
</dbReference>
<name>A0A074KZL4_9BACT</name>
<dbReference type="AlphaFoldDB" id="A0A074KZL4"/>
<comment type="similarity">
    <text evidence="1">Belongs to the short-chain dehydrogenases/reductases (SDR) family.</text>
</comment>
<dbReference type="OrthoDB" id="9804104at2"/>
<dbReference type="GO" id="GO:0016491">
    <property type="term" value="F:oxidoreductase activity"/>
    <property type="evidence" value="ECO:0007669"/>
    <property type="project" value="UniProtKB-KW"/>
</dbReference>
<comment type="caution">
    <text evidence="4">The sequence shown here is derived from an EMBL/GenBank/DDBJ whole genome shotgun (WGS) entry which is preliminary data.</text>
</comment>
<dbReference type="PRINTS" id="PR00081">
    <property type="entry name" value="GDHRDH"/>
</dbReference>
<reference evidence="4 5" key="1">
    <citation type="submission" date="2014-04" db="EMBL/GenBank/DDBJ databases">
        <title>Characterization and application of a salt tolerant electro-active bacterium.</title>
        <authorList>
            <person name="Yang L."/>
            <person name="Wei S."/>
            <person name="Tay Q.X.M."/>
        </authorList>
    </citation>
    <scope>NUCLEOTIDE SEQUENCE [LARGE SCALE GENOMIC DNA]</scope>
    <source>
        <strain evidence="4 5">LY1</strain>
    </source>
</reference>